<feature type="region of interest" description="Disordered" evidence="1">
    <location>
        <begin position="126"/>
        <end position="163"/>
    </location>
</feature>
<dbReference type="InterPro" id="IPR018961">
    <property type="entry name" value="DnaJ_homolog_subfam-C_membr-28"/>
</dbReference>
<keyword evidence="4" id="KW-1185">Reference proteome</keyword>
<feature type="domain" description="DnaJ homologue subfamily C member 28 conserved" evidence="2">
    <location>
        <begin position="14"/>
        <end position="84"/>
    </location>
</feature>
<comment type="caution">
    <text evidence="3">The sequence shown here is derived from an EMBL/GenBank/DDBJ whole genome shotgun (WGS) entry which is preliminary data.</text>
</comment>
<sequence length="163" mass="18799">MTERKPAGMSYESWIDRQIREAQERGEFDDLPGAGKPLENLGKPHGEMWWIKDKLEREGLSTEAVLPTPILLRKEIDRLAETVRDLRSEQDVRDVVAELNERIAEYVRTPSSGPQIPVGRVDADDVVEQWRAQRPAPPAQPPADPLPEPAPPSRRLRWWRRKR</sequence>
<feature type="compositionally biased region" description="Pro residues" evidence="1">
    <location>
        <begin position="135"/>
        <end position="152"/>
    </location>
</feature>
<dbReference type="Pfam" id="PF09350">
    <property type="entry name" value="DJC28_CD"/>
    <property type="match status" value="1"/>
</dbReference>
<name>A0A6N9YRK0_9ACTN</name>
<evidence type="ECO:0000256" key="1">
    <source>
        <dbReference type="SAM" id="MobiDB-lite"/>
    </source>
</evidence>
<dbReference type="RefSeq" id="WP_163820209.1">
    <property type="nucleotide sequence ID" value="NZ_JAAGOB010000011.1"/>
</dbReference>
<dbReference type="Proteomes" id="UP000469185">
    <property type="component" value="Unassembled WGS sequence"/>
</dbReference>
<feature type="compositionally biased region" description="Basic residues" evidence="1">
    <location>
        <begin position="154"/>
        <end position="163"/>
    </location>
</feature>
<organism evidence="3 4">
    <name type="scientific">Phytoactinopolyspora alkaliphila</name>
    <dbReference type="NCBI Taxonomy" id="1783498"/>
    <lineage>
        <taxon>Bacteria</taxon>
        <taxon>Bacillati</taxon>
        <taxon>Actinomycetota</taxon>
        <taxon>Actinomycetes</taxon>
        <taxon>Jiangellales</taxon>
        <taxon>Jiangellaceae</taxon>
        <taxon>Phytoactinopolyspora</taxon>
    </lineage>
</organism>
<reference evidence="3 4" key="1">
    <citation type="submission" date="2020-02" db="EMBL/GenBank/DDBJ databases">
        <authorList>
            <person name="Li X.-J."/>
            <person name="Feng X.-M."/>
        </authorList>
    </citation>
    <scope>NUCLEOTIDE SEQUENCE [LARGE SCALE GENOMIC DNA]</scope>
    <source>
        <strain evidence="3 4">CGMCC 4.7225</strain>
    </source>
</reference>
<protein>
    <submittedName>
        <fullName evidence="3">DUF1992 domain-containing protein</fullName>
    </submittedName>
</protein>
<dbReference type="EMBL" id="JAAGOB010000011">
    <property type="protein sequence ID" value="NED97429.1"/>
    <property type="molecule type" value="Genomic_DNA"/>
</dbReference>
<accession>A0A6N9YRK0</accession>
<evidence type="ECO:0000313" key="4">
    <source>
        <dbReference type="Proteomes" id="UP000469185"/>
    </source>
</evidence>
<gene>
    <name evidence="3" type="ORF">G1H11_19205</name>
</gene>
<dbReference type="AlphaFoldDB" id="A0A6N9YRK0"/>
<evidence type="ECO:0000313" key="3">
    <source>
        <dbReference type="EMBL" id="NED97429.1"/>
    </source>
</evidence>
<evidence type="ECO:0000259" key="2">
    <source>
        <dbReference type="Pfam" id="PF09350"/>
    </source>
</evidence>
<proteinExistence type="predicted"/>